<dbReference type="OrthoDB" id="3566316at2"/>
<dbReference type="PANTHER" id="PTHR43477">
    <property type="entry name" value="DIHYDROANTICAPSIN 7-DEHYDROGENASE"/>
    <property type="match status" value="1"/>
</dbReference>
<dbReference type="Proteomes" id="UP000463857">
    <property type="component" value="Chromosome"/>
</dbReference>
<dbReference type="KEGG" id="eke:EK0264_19030"/>
<proteinExistence type="inferred from homology"/>
<dbReference type="InterPro" id="IPR051122">
    <property type="entry name" value="SDR_DHRS6-like"/>
</dbReference>
<dbReference type="CDD" id="cd05233">
    <property type="entry name" value="SDR_c"/>
    <property type="match status" value="1"/>
</dbReference>
<keyword evidence="2" id="KW-0560">Oxidoreductase</keyword>
<dbReference type="PROSITE" id="PS00061">
    <property type="entry name" value="ADH_SHORT"/>
    <property type="match status" value="1"/>
</dbReference>
<comment type="similarity">
    <text evidence="1">Belongs to the short-chain dehydrogenases/reductases (SDR) family.</text>
</comment>
<dbReference type="PRINTS" id="PR00081">
    <property type="entry name" value="GDHRDH"/>
</dbReference>
<feature type="compositionally biased region" description="Basic residues" evidence="3">
    <location>
        <begin position="14"/>
        <end position="25"/>
    </location>
</feature>
<sequence length="279" mass="29740">MRHRPNTRAARCERRTRRPRDRPRRALGDGTAADGVPESRLLVAEADVTSETDCARVAAAALDRFGAISVLVNNVGVTGPSGDAVALDPAEWERALAINVTSMMLMARVSVPHMPSDGTAAIVNISSGAGLRGGHHSLLYPTSKGAVVNMTRAMAVHHGRAGVRVNCVAPGLIYTPMVARRGMSDEQRQARAEHNLLGIEGRADDVADAVAFLASDEARWITGVILPVDGGEYAGDPSLPVRRMPGRPDRRPHGVVTVSVSPRPSSRPFRPSRRPRPAG</sequence>
<feature type="compositionally biased region" description="Basic residues" evidence="3">
    <location>
        <begin position="270"/>
        <end position="279"/>
    </location>
</feature>
<dbReference type="AlphaFoldDB" id="A0A7L4YTM4"/>
<feature type="region of interest" description="Disordered" evidence="3">
    <location>
        <begin position="1"/>
        <end position="33"/>
    </location>
</feature>
<dbReference type="PRINTS" id="PR00080">
    <property type="entry name" value="SDRFAMILY"/>
</dbReference>
<dbReference type="InParanoid" id="A0A7L4YTM4"/>
<evidence type="ECO:0000256" key="1">
    <source>
        <dbReference type="ARBA" id="ARBA00006484"/>
    </source>
</evidence>
<evidence type="ECO:0000256" key="3">
    <source>
        <dbReference type="SAM" id="MobiDB-lite"/>
    </source>
</evidence>
<dbReference type="Pfam" id="PF13561">
    <property type="entry name" value="adh_short_C2"/>
    <property type="match status" value="1"/>
</dbReference>
<dbReference type="FunFam" id="3.40.50.720:FF:000084">
    <property type="entry name" value="Short-chain dehydrogenase reductase"/>
    <property type="match status" value="1"/>
</dbReference>
<accession>A0A7L4YTM4</accession>
<organism evidence="4 5">
    <name type="scientific">Epidermidibacterium keratini</name>
    <dbReference type="NCBI Taxonomy" id="1891644"/>
    <lineage>
        <taxon>Bacteria</taxon>
        <taxon>Bacillati</taxon>
        <taxon>Actinomycetota</taxon>
        <taxon>Actinomycetes</taxon>
        <taxon>Sporichthyales</taxon>
        <taxon>Sporichthyaceae</taxon>
        <taxon>Epidermidibacterium</taxon>
    </lineage>
</organism>
<keyword evidence="5" id="KW-1185">Reference proteome</keyword>
<dbReference type="SUPFAM" id="SSF51735">
    <property type="entry name" value="NAD(P)-binding Rossmann-fold domains"/>
    <property type="match status" value="1"/>
</dbReference>
<evidence type="ECO:0000313" key="4">
    <source>
        <dbReference type="EMBL" id="QHC02571.1"/>
    </source>
</evidence>
<dbReference type="InterPro" id="IPR002347">
    <property type="entry name" value="SDR_fam"/>
</dbReference>
<evidence type="ECO:0000256" key="2">
    <source>
        <dbReference type="ARBA" id="ARBA00023002"/>
    </source>
</evidence>
<dbReference type="InterPro" id="IPR036291">
    <property type="entry name" value="NAD(P)-bd_dom_sf"/>
</dbReference>
<dbReference type="GO" id="GO:0016491">
    <property type="term" value="F:oxidoreductase activity"/>
    <property type="evidence" value="ECO:0007669"/>
    <property type="project" value="UniProtKB-KW"/>
</dbReference>
<dbReference type="PANTHER" id="PTHR43477:SF1">
    <property type="entry name" value="DIHYDROANTICAPSIN 7-DEHYDROGENASE"/>
    <property type="match status" value="1"/>
</dbReference>
<gene>
    <name evidence="4" type="ORF">EK0264_19030</name>
</gene>
<dbReference type="InterPro" id="IPR020904">
    <property type="entry name" value="Sc_DH/Rdtase_CS"/>
</dbReference>
<feature type="region of interest" description="Disordered" evidence="3">
    <location>
        <begin position="237"/>
        <end position="279"/>
    </location>
</feature>
<name>A0A7L4YTM4_9ACTN</name>
<evidence type="ECO:0000313" key="5">
    <source>
        <dbReference type="Proteomes" id="UP000463857"/>
    </source>
</evidence>
<protein>
    <submittedName>
        <fullName evidence="4">SDR family oxidoreductase</fullName>
    </submittedName>
</protein>
<reference evidence="4 5" key="1">
    <citation type="journal article" date="2018" name="Int. J. Syst. Evol. Microbiol.">
        <title>Epidermidibacterium keratini gen. nov., sp. nov., a member of the family Sporichthyaceae, isolated from keratin epidermis.</title>
        <authorList>
            <person name="Lee D.G."/>
            <person name="Trujillo M.E."/>
            <person name="Kang S."/>
            <person name="Nam J.J."/>
            <person name="Kim Y.J."/>
        </authorList>
    </citation>
    <scope>NUCLEOTIDE SEQUENCE [LARGE SCALE GENOMIC DNA]</scope>
    <source>
        <strain evidence="4 5">EPI-7</strain>
    </source>
</reference>
<dbReference type="EMBL" id="CP047156">
    <property type="protein sequence ID" value="QHC02571.1"/>
    <property type="molecule type" value="Genomic_DNA"/>
</dbReference>
<dbReference type="Gene3D" id="3.40.50.720">
    <property type="entry name" value="NAD(P)-binding Rossmann-like Domain"/>
    <property type="match status" value="1"/>
</dbReference>